<keyword evidence="11 14" id="KW-1133">Transmembrane helix</keyword>
<dbReference type="InterPro" id="IPR035965">
    <property type="entry name" value="PAS-like_dom_sf"/>
</dbReference>
<dbReference type="OrthoDB" id="717811at2"/>
<feature type="domain" description="PAS" evidence="16">
    <location>
        <begin position="329"/>
        <end position="378"/>
    </location>
</feature>
<dbReference type="Pfam" id="PF07694">
    <property type="entry name" value="5TM-5TMR_LYT"/>
    <property type="match status" value="1"/>
</dbReference>
<dbReference type="Gene3D" id="1.10.287.130">
    <property type="match status" value="1"/>
</dbReference>
<dbReference type="InterPro" id="IPR011620">
    <property type="entry name" value="Sig_transdc_His_kinase_LytS_TM"/>
</dbReference>
<name>I6ZRF0_MELRP</name>
<evidence type="ECO:0000256" key="9">
    <source>
        <dbReference type="ARBA" id="ARBA00022777"/>
    </source>
</evidence>
<dbReference type="SMART" id="SM00388">
    <property type="entry name" value="HisKA"/>
    <property type="match status" value="1"/>
</dbReference>
<dbReference type="FunFam" id="3.30.565.10:FF:000023">
    <property type="entry name" value="PAS domain-containing sensor histidine kinase"/>
    <property type="match status" value="1"/>
</dbReference>
<dbReference type="CDD" id="cd00130">
    <property type="entry name" value="PAS"/>
    <property type="match status" value="3"/>
</dbReference>
<feature type="domain" description="Histidine kinase" evidence="15">
    <location>
        <begin position="593"/>
        <end position="812"/>
    </location>
</feature>
<organism evidence="18 19">
    <name type="scientific">Melioribacter roseus (strain DSM 23840 / JCM 17771 / VKM B-2668 / P3M-2)</name>
    <dbReference type="NCBI Taxonomy" id="1191523"/>
    <lineage>
        <taxon>Bacteria</taxon>
        <taxon>Pseudomonadati</taxon>
        <taxon>Ignavibacteriota</taxon>
        <taxon>Ignavibacteria</taxon>
        <taxon>Ignavibacteriales</taxon>
        <taxon>Melioribacteraceae</taxon>
        <taxon>Melioribacter</taxon>
    </lineage>
</organism>
<dbReference type="PRINTS" id="PR00344">
    <property type="entry name" value="BCTRLSENSOR"/>
</dbReference>
<evidence type="ECO:0000256" key="3">
    <source>
        <dbReference type="ARBA" id="ARBA00012438"/>
    </source>
</evidence>
<evidence type="ECO:0000256" key="8">
    <source>
        <dbReference type="ARBA" id="ARBA00022741"/>
    </source>
</evidence>
<dbReference type="SUPFAM" id="SSF55874">
    <property type="entry name" value="ATPase domain of HSP90 chaperone/DNA topoisomerase II/histidine kinase"/>
    <property type="match status" value="1"/>
</dbReference>
<feature type="transmembrane region" description="Helical" evidence="14">
    <location>
        <begin position="9"/>
        <end position="26"/>
    </location>
</feature>
<feature type="transmembrane region" description="Helical" evidence="14">
    <location>
        <begin position="162"/>
        <end position="182"/>
    </location>
</feature>
<keyword evidence="9 18" id="KW-0418">Kinase</keyword>
<dbReference type="InterPro" id="IPR003661">
    <property type="entry name" value="HisK_dim/P_dom"/>
</dbReference>
<dbReference type="InterPro" id="IPR013767">
    <property type="entry name" value="PAS_fold"/>
</dbReference>
<dbReference type="Pfam" id="PF13426">
    <property type="entry name" value="PAS_9"/>
    <property type="match status" value="2"/>
</dbReference>
<dbReference type="SUPFAM" id="SSF55785">
    <property type="entry name" value="PYP-like sensor domain (PAS domain)"/>
    <property type="match status" value="3"/>
</dbReference>
<dbReference type="EMBL" id="CP003557">
    <property type="protein sequence ID" value="AFN74649.1"/>
    <property type="molecule type" value="Genomic_DNA"/>
</dbReference>
<dbReference type="Gene3D" id="3.30.450.20">
    <property type="entry name" value="PAS domain"/>
    <property type="match status" value="3"/>
</dbReference>
<dbReference type="PROSITE" id="PS50109">
    <property type="entry name" value="HIS_KIN"/>
    <property type="match status" value="1"/>
</dbReference>
<evidence type="ECO:0000256" key="5">
    <source>
        <dbReference type="ARBA" id="ARBA00022553"/>
    </source>
</evidence>
<dbReference type="eggNOG" id="COG3829">
    <property type="taxonomic scope" value="Bacteria"/>
</dbReference>
<evidence type="ECO:0000256" key="11">
    <source>
        <dbReference type="ARBA" id="ARBA00022989"/>
    </source>
</evidence>
<evidence type="ECO:0000256" key="14">
    <source>
        <dbReference type="SAM" id="Phobius"/>
    </source>
</evidence>
<dbReference type="SMART" id="SM00086">
    <property type="entry name" value="PAC"/>
    <property type="match status" value="3"/>
</dbReference>
<dbReference type="SMART" id="SM00387">
    <property type="entry name" value="HATPase_c"/>
    <property type="match status" value="1"/>
</dbReference>
<keyword evidence="12" id="KW-0902">Two-component regulatory system</keyword>
<dbReference type="AlphaFoldDB" id="I6ZRF0"/>
<dbReference type="InterPro" id="IPR036097">
    <property type="entry name" value="HisK_dim/P_sf"/>
</dbReference>
<dbReference type="Proteomes" id="UP000009011">
    <property type="component" value="Chromosome"/>
</dbReference>
<dbReference type="Pfam" id="PF00512">
    <property type="entry name" value="HisKA"/>
    <property type="match status" value="1"/>
</dbReference>
<evidence type="ECO:0000256" key="7">
    <source>
        <dbReference type="ARBA" id="ARBA00022692"/>
    </source>
</evidence>
<evidence type="ECO:0000256" key="10">
    <source>
        <dbReference type="ARBA" id="ARBA00022840"/>
    </source>
</evidence>
<evidence type="ECO:0000259" key="17">
    <source>
        <dbReference type="PROSITE" id="PS50113"/>
    </source>
</evidence>
<dbReference type="InterPro" id="IPR036890">
    <property type="entry name" value="HATPase_C_sf"/>
</dbReference>
<dbReference type="InterPro" id="IPR004358">
    <property type="entry name" value="Sig_transdc_His_kin-like_C"/>
</dbReference>
<comment type="subcellular location">
    <subcellularLocation>
        <location evidence="2">Cell membrane</location>
        <topology evidence="2">Multi-pass membrane protein</topology>
    </subcellularLocation>
</comment>
<dbReference type="Gene3D" id="3.30.565.10">
    <property type="entry name" value="Histidine kinase-like ATPase, C-terminal domain"/>
    <property type="match status" value="1"/>
</dbReference>
<feature type="transmembrane region" description="Helical" evidence="14">
    <location>
        <begin position="73"/>
        <end position="93"/>
    </location>
</feature>
<evidence type="ECO:0000256" key="1">
    <source>
        <dbReference type="ARBA" id="ARBA00000085"/>
    </source>
</evidence>
<gene>
    <name evidence="18" type="ordered locus">MROS_1412</name>
</gene>
<evidence type="ECO:0000313" key="19">
    <source>
        <dbReference type="Proteomes" id="UP000009011"/>
    </source>
</evidence>
<feature type="domain" description="PAS" evidence="16">
    <location>
        <begin position="450"/>
        <end position="493"/>
    </location>
</feature>
<dbReference type="SMART" id="SM00091">
    <property type="entry name" value="PAS"/>
    <property type="match status" value="3"/>
</dbReference>
<dbReference type="InterPro" id="IPR003594">
    <property type="entry name" value="HATPase_dom"/>
</dbReference>
<feature type="domain" description="PAC" evidence="17">
    <location>
        <begin position="523"/>
        <end position="575"/>
    </location>
</feature>
<keyword evidence="4" id="KW-1003">Cell membrane</keyword>
<keyword evidence="5" id="KW-0597">Phosphoprotein</keyword>
<keyword evidence="6" id="KW-0808">Transferase</keyword>
<comment type="catalytic activity">
    <reaction evidence="1">
        <text>ATP + protein L-histidine = ADP + protein N-phospho-L-histidine.</text>
        <dbReference type="EC" id="2.7.13.3"/>
    </reaction>
</comment>
<feature type="transmembrane region" description="Helical" evidence="14">
    <location>
        <begin position="130"/>
        <end position="150"/>
    </location>
</feature>
<proteinExistence type="predicted"/>
<reference evidence="18 19" key="1">
    <citation type="journal article" date="2013" name="PLoS ONE">
        <title>Genomic analysis of Melioribacter roseus, facultatively anaerobic organotrophic bacterium representing a novel deep lineage within Bacteriodetes/Chlorobi group.</title>
        <authorList>
            <person name="Kadnikov V.V."/>
            <person name="Mardanov A.V."/>
            <person name="Podosokorskaya O.A."/>
            <person name="Gavrilov S.N."/>
            <person name="Kublanov I.V."/>
            <person name="Beletsky A.V."/>
            <person name="Bonch-Osmolovskaya E.A."/>
            <person name="Ravin N.V."/>
        </authorList>
    </citation>
    <scope>NUCLEOTIDE SEQUENCE [LARGE SCALE GENOMIC DNA]</scope>
    <source>
        <strain evidence="19">JCM 17771 / P3M-2</strain>
    </source>
</reference>
<feature type="domain" description="PAC" evidence="17">
    <location>
        <begin position="276"/>
        <end position="328"/>
    </location>
</feature>
<evidence type="ECO:0000256" key="6">
    <source>
        <dbReference type="ARBA" id="ARBA00022679"/>
    </source>
</evidence>
<accession>I6ZRF0</accession>
<dbReference type="eggNOG" id="COG2205">
    <property type="taxonomic scope" value="Bacteria"/>
</dbReference>
<dbReference type="STRING" id="1191523.MROS_1412"/>
<evidence type="ECO:0000256" key="4">
    <source>
        <dbReference type="ARBA" id="ARBA00022475"/>
    </source>
</evidence>
<dbReference type="PROSITE" id="PS50113">
    <property type="entry name" value="PAC"/>
    <property type="match status" value="2"/>
</dbReference>
<evidence type="ECO:0000256" key="12">
    <source>
        <dbReference type="ARBA" id="ARBA00023012"/>
    </source>
</evidence>
<dbReference type="HOGENOM" id="CLU_000445_114_71_10"/>
<dbReference type="PROSITE" id="PS50112">
    <property type="entry name" value="PAS"/>
    <property type="match status" value="3"/>
</dbReference>
<dbReference type="InterPro" id="IPR005467">
    <property type="entry name" value="His_kinase_dom"/>
</dbReference>
<dbReference type="NCBIfam" id="TIGR00229">
    <property type="entry name" value="sensory_box"/>
    <property type="match status" value="3"/>
</dbReference>
<dbReference type="SUPFAM" id="SSF47384">
    <property type="entry name" value="Homodimeric domain of signal transducing histidine kinase"/>
    <property type="match status" value="1"/>
</dbReference>
<evidence type="ECO:0000313" key="18">
    <source>
        <dbReference type="EMBL" id="AFN74649.1"/>
    </source>
</evidence>
<dbReference type="InterPro" id="IPR050736">
    <property type="entry name" value="Sensor_HK_Regulatory"/>
</dbReference>
<evidence type="ECO:0000256" key="2">
    <source>
        <dbReference type="ARBA" id="ARBA00004651"/>
    </source>
</evidence>
<sequence>MPFQLAENIVLLLALSTLYNFFYNIHTKDDRLFKVILGIASGLMTIISMYFTDNYTNTMLLDSSPVIISMASLFGGSFSASISVLTACVYKIYFSNESVIAGVITIIGAAAVGLAFRVKFRNKPEDITTLSLYLLGFTVQIISLSSYLFFLSLTKGMHLFSVVWLTAILIYPFVSILVGLQLRSVGRLHRIKIELKEKEEDLRITFNSIGDAVIVTDTNGNVVRLNPVAEQLTGYSVEEAVNKHIEEIFKIYNSSTNEKADNPVEKVISTGKVVGLANSAKLISKTGQEYQITDSVAPIFDETGKFKGVVLVIRDVTDEYSMKEALIKSEEKFRRVFENSIVPVVVSRLKDGKYVAVNRAFLRMMNFTEEEVIGKTSLELNTWANLDDRKTFVDSLIEKESVENFKAKFRTKNGDFKIVLISANTFLFNGEPHIISVMNDITDLKESERQLEIYRKILEKSLNEVYIIDAGALNFIHANDSALRNLGYSLEELREMTPIDIKPEFTKESFEKLITPLRKGDKNEIKFETVHKRKDGSIYNVEVHLQLISVEETSYFTAIILDITDKKKYEEDLVKAKEKAEEINRLKSIFFANMSHELRTPFVGIIGYSELLLDIITDPDARQMVEGILESSKRMKDTLTKILQLTQMEFEGYSIKIRPFDIRSMINEIIANYRREAQKKNIVISSNISVKNNLIMSDEHLLYEIISNILDNAIKYTNEGSVDIIINDFNRDNKVYLKILIKDSGIGIAKEKIDVIWDEFRQLSEGYGREYEGVGLGLSIVKKYVKLLNGEIFVESRLGEGSVFSVEVPIEYDKG</sequence>
<dbReference type="InterPro" id="IPR000014">
    <property type="entry name" value="PAS"/>
</dbReference>
<dbReference type="Pfam" id="PF02518">
    <property type="entry name" value="HATPase_c"/>
    <property type="match status" value="1"/>
</dbReference>
<dbReference type="GO" id="GO:0005886">
    <property type="term" value="C:plasma membrane"/>
    <property type="evidence" value="ECO:0007669"/>
    <property type="project" value="UniProtKB-SubCell"/>
</dbReference>
<dbReference type="GO" id="GO:0000155">
    <property type="term" value="F:phosphorelay sensor kinase activity"/>
    <property type="evidence" value="ECO:0007669"/>
    <property type="project" value="InterPro"/>
</dbReference>
<dbReference type="RefSeq" id="WP_014856083.1">
    <property type="nucleotide sequence ID" value="NC_018178.1"/>
</dbReference>
<dbReference type="KEGG" id="mro:MROS_1412"/>
<evidence type="ECO:0000256" key="13">
    <source>
        <dbReference type="ARBA" id="ARBA00023136"/>
    </source>
</evidence>
<evidence type="ECO:0000259" key="16">
    <source>
        <dbReference type="PROSITE" id="PS50112"/>
    </source>
</evidence>
<dbReference type="GO" id="GO:0006355">
    <property type="term" value="P:regulation of DNA-templated transcription"/>
    <property type="evidence" value="ECO:0007669"/>
    <property type="project" value="InterPro"/>
</dbReference>
<dbReference type="InterPro" id="IPR001610">
    <property type="entry name" value="PAC"/>
</dbReference>
<dbReference type="CDD" id="cd00082">
    <property type="entry name" value="HisKA"/>
    <property type="match status" value="1"/>
</dbReference>
<dbReference type="GO" id="GO:0005524">
    <property type="term" value="F:ATP binding"/>
    <property type="evidence" value="ECO:0007669"/>
    <property type="project" value="UniProtKB-KW"/>
</dbReference>
<feature type="domain" description="PAS" evidence="16">
    <location>
        <begin position="198"/>
        <end position="271"/>
    </location>
</feature>
<dbReference type="Pfam" id="PF00989">
    <property type="entry name" value="PAS"/>
    <property type="match status" value="1"/>
</dbReference>
<keyword evidence="7 14" id="KW-0812">Transmembrane</keyword>
<dbReference type="PANTHER" id="PTHR43711">
    <property type="entry name" value="TWO-COMPONENT HISTIDINE KINASE"/>
    <property type="match status" value="1"/>
</dbReference>
<protein>
    <recommendedName>
        <fullName evidence="3">histidine kinase</fullName>
        <ecNumber evidence="3">2.7.13.3</ecNumber>
    </recommendedName>
</protein>
<feature type="transmembrane region" description="Helical" evidence="14">
    <location>
        <begin position="32"/>
        <end position="52"/>
    </location>
</feature>
<dbReference type="PANTHER" id="PTHR43711:SF31">
    <property type="entry name" value="HISTIDINE KINASE"/>
    <property type="match status" value="1"/>
</dbReference>
<keyword evidence="10" id="KW-0067">ATP-binding</keyword>
<dbReference type="InterPro" id="IPR000700">
    <property type="entry name" value="PAS-assoc_C"/>
</dbReference>
<evidence type="ECO:0000259" key="15">
    <source>
        <dbReference type="PROSITE" id="PS50109"/>
    </source>
</evidence>
<keyword evidence="13 14" id="KW-0472">Membrane</keyword>
<dbReference type="EC" id="2.7.13.3" evidence="3"/>
<feature type="transmembrane region" description="Helical" evidence="14">
    <location>
        <begin position="99"/>
        <end position="118"/>
    </location>
</feature>
<dbReference type="GO" id="GO:0071555">
    <property type="term" value="P:cell wall organization"/>
    <property type="evidence" value="ECO:0007669"/>
    <property type="project" value="InterPro"/>
</dbReference>
<keyword evidence="8" id="KW-0547">Nucleotide-binding</keyword>
<keyword evidence="19" id="KW-1185">Reference proteome</keyword>